<dbReference type="InterPro" id="IPR036640">
    <property type="entry name" value="ABC1_TM_sf"/>
</dbReference>
<dbReference type="PANTHER" id="PTHR24221">
    <property type="entry name" value="ATP-BINDING CASSETTE SUB-FAMILY B"/>
    <property type="match status" value="1"/>
</dbReference>
<keyword evidence="6 7" id="KW-0472">Membrane</keyword>
<dbReference type="PANTHER" id="PTHR24221:SF654">
    <property type="entry name" value="ATP-BINDING CASSETTE SUB-FAMILY B MEMBER 6"/>
    <property type="match status" value="1"/>
</dbReference>
<feature type="transmembrane region" description="Helical" evidence="7">
    <location>
        <begin position="70"/>
        <end position="89"/>
    </location>
</feature>
<dbReference type="SMART" id="SM00382">
    <property type="entry name" value="AAA"/>
    <property type="match status" value="1"/>
</dbReference>
<dbReference type="Gene3D" id="3.40.50.300">
    <property type="entry name" value="P-loop containing nucleotide triphosphate hydrolases"/>
    <property type="match status" value="1"/>
</dbReference>
<dbReference type="RefSeq" id="WP_252166988.1">
    <property type="nucleotide sequence ID" value="NZ_CP084930.1"/>
</dbReference>
<dbReference type="SUPFAM" id="SSF52540">
    <property type="entry name" value="P-loop containing nucleoside triphosphate hydrolases"/>
    <property type="match status" value="1"/>
</dbReference>
<gene>
    <name evidence="10" type="ORF">LHA26_01450</name>
</gene>
<dbReference type="Pfam" id="PF00664">
    <property type="entry name" value="ABC_membrane"/>
    <property type="match status" value="1"/>
</dbReference>
<evidence type="ECO:0000256" key="2">
    <source>
        <dbReference type="ARBA" id="ARBA00022692"/>
    </source>
</evidence>
<dbReference type="Pfam" id="PF00005">
    <property type="entry name" value="ABC_tran"/>
    <property type="match status" value="1"/>
</dbReference>
<dbReference type="PROSITE" id="PS00211">
    <property type="entry name" value="ABC_TRANSPORTER_1"/>
    <property type="match status" value="1"/>
</dbReference>
<accession>A0ABY4X8C0</accession>
<dbReference type="GO" id="GO:0005524">
    <property type="term" value="F:ATP binding"/>
    <property type="evidence" value="ECO:0007669"/>
    <property type="project" value="UniProtKB-KW"/>
</dbReference>
<dbReference type="PROSITE" id="PS50893">
    <property type="entry name" value="ABC_TRANSPORTER_2"/>
    <property type="match status" value="1"/>
</dbReference>
<evidence type="ECO:0000259" key="9">
    <source>
        <dbReference type="PROSITE" id="PS50929"/>
    </source>
</evidence>
<evidence type="ECO:0000313" key="10">
    <source>
        <dbReference type="EMBL" id="USI73177.1"/>
    </source>
</evidence>
<feature type="transmembrane region" description="Helical" evidence="7">
    <location>
        <begin position="177"/>
        <end position="197"/>
    </location>
</feature>
<feature type="domain" description="ABC transmembrane type-1" evidence="9">
    <location>
        <begin position="38"/>
        <end position="322"/>
    </location>
</feature>
<keyword evidence="2 7" id="KW-0812">Transmembrane</keyword>
<protein>
    <submittedName>
        <fullName evidence="10">ABC transporter ATP-binding protein/permease</fullName>
    </submittedName>
</protein>
<dbReference type="InterPro" id="IPR017871">
    <property type="entry name" value="ABC_transporter-like_CS"/>
</dbReference>
<dbReference type="InterPro" id="IPR027417">
    <property type="entry name" value="P-loop_NTPase"/>
</dbReference>
<dbReference type="InterPro" id="IPR011527">
    <property type="entry name" value="ABC1_TM_dom"/>
</dbReference>
<proteinExistence type="predicted"/>
<dbReference type="InterPro" id="IPR003593">
    <property type="entry name" value="AAA+_ATPase"/>
</dbReference>
<dbReference type="InterPro" id="IPR003439">
    <property type="entry name" value="ABC_transporter-like_ATP-bd"/>
</dbReference>
<sequence>MDDEDLDLTGAKRADAGAMRLVFAFTFRRWARHWPLAAAIAAAMTLATVTEIVVPVYAGRMIDALADHGAGRAAALHAFTMIVALGGAMVVLRQLAWWGVVPFTLAIMSQMTRDAFHRVQRLSTDWHANSFSGSVVRKITRGMWAMDTLDDVLLLALLPALVVLAGSMLLLAAHWPLLGLVMGLGAIAYVVLTVMLATRVVAPASRLSNQWDTRIGGALADAIGTNAVVKAFGGEAREDARLARIVEKWRRRTARTWMRHTWSGGAQLALLWLVRAAVTGTALWLWWQGQASAGDIAYVLTAYLVVHGYLREIGQYVHQLQRSVNEMEEMVKLLDEPLAIADAADARPIRIDHGAIRFDHVDFRYGSHITPLFEDLDVSIAAGERVGLVGRSGSGKTSFVKLIQRLYDVTGGAVRIDGQDVRRATQESLRRQIAIVPQEPILFHRSLAENIGYARPDATRAEIEQAARLANAHEFIARLPRGYGTLVGERGVKLSGGERQRVAIARAFLADAPILILDEATSSLDSESEMLIAQAMDRLMAGRTALVIAHRLSTVRTLDRILVFDGGRIREEGSHEALLARPDGLYRRLFERQAGEGAGVVRV</sequence>
<evidence type="ECO:0000256" key="1">
    <source>
        <dbReference type="ARBA" id="ARBA00004651"/>
    </source>
</evidence>
<reference evidence="10" key="1">
    <citation type="journal article" date="2022" name="Toxins">
        <title>Genomic Analysis of Sphingopyxis sp. USTB-05 for Biodegrading Cyanobacterial Hepatotoxins.</title>
        <authorList>
            <person name="Liu C."/>
            <person name="Xu Q."/>
            <person name="Zhao Z."/>
            <person name="Zhang H."/>
            <person name="Liu X."/>
            <person name="Yin C."/>
            <person name="Liu Y."/>
            <person name="Yan H."/>
        </authorList>
    </citation>
    <scope>NUCLEOTIDE SEQUENCE</scope>
    <source>
        <strain evidence="10">NBD5</strain>
    </source>
</reference>
<dbReference type="PROSITE" id="PS50929">
    <property type="entry name" value="ABC_TM1F"/>
    <property type="match status" value="1"/>
</dbReference>
<evidence type="ECO:0000313" key="11">
    <source>
        <dbReference type="Proteomes" id="UP001056937"/>
    </source>
</evidence>
<keyword evidence="11" id="KW-1185">Reference proteome</keyword>
<evidence type="ECO:0000256" key="3">
    <source>
        <dbReference type="ARBA" id="ARBA00022741"/>
    </source>
</evidence>
<dbReference type="InterPro" id="IPR039421">
    <property type="entry name" value="Type_1_exporter"/>
</dbReference>
<evidence type="ECO:0000256" key="4">
    <source>
        <dbReference type="ARBA" id="ARBA00022840"/>
    </source>
</evidence>
<evidence type="ECO:0000256" key="6">
    <source>
        <dbReference type="ARBA" id="ARBA00023136"/>
    </source>
</evidence>
<feature type="transmembrane region" description="Helical" evidence="7">
    <location>
        <begin position="152"/>
        <end position="171"/>
    </location>
</feature>
<evidence type="ECO:0000259" key="8">
    <source>
        <dbReference type="PROSITE" id="PS50893"/>
    </source>
</evidence>
<organism evidence="10 11">
    <name type="scientific">Sphingomonas morindae</name>
    <dbReference type="NCBI Taxonomy" id="1541170"/>
    <lineage>
        <taxon>Bacteria</taxon>
        <taxon>Pseudomonadati</taxon>
        <taxon>Pseudomonadota</taxon>
        <taxon>Alphaproteobacteria</taxon>
        <taxon>Sphingomonadales</taxon>
        <taxon>Sphingomonadaceae</taxon>
        <taxon>Sphingomonas</taxon>
    </lineage>
</organism>
<feature type="transmembrane region" description="Helical" evidence="7">
    <location>
        <begin position="268"/>
        <end position="287"/>
    </location>
</feature>
<dbReference type="EMBL" id="CP084930">
    <property type="protein sequence ID" value="USI73177.1"/>
    <property type="molecule type" value="Genomic_DNA"/>
</dbReference>
<feature type="domain" description="ABC transporter" evidence="8">
    <location>
        <begin position="356"/>
        <end position="591"/>
    </location>
</feature>
<feature type="transmembrane region" description="Helical" evidence="7">
    <location>
        <begin position="36"/>
        <end position="58"/>
    </location>
</feature>
<keyword evidence="5 7" id="KW-1133">Transmembrane helix</keyword>
<name>A0ABY4X8C0_9SPHN</name>
<dbReference type="SUPFAM" id="SSF90123">
    <property type="entry name" value="ABC transporter transmembrane region"/>
    <property type="match status" value="1"/>
</dbReference>
<evidence type="ECO:0000256" key="5">
    <source>
        <dbReference type="ARBA" id="ARBA00022989"/>
    </source>
</evidence>
<dbReference type="Gene3D" id="1.20.1560.10">
    <property type="entry name" value="ABC transporter type 1, transmembrane domain"/>
    <property type="match status" value="1"/>
</dbReference>
<keyword evidence="3" id="KW-0547">Nucleotide-binding</keyword>
<comment type="subcellular location">
    <subcellularLocation>
        <location evidence="1">Cell membrane</location>
        <topology evidence="1">Multi-pass membrane protein</topology>
    </subcellularLocation>
</comment>
<evidence type="ECO:0000256" key="7">
    <source>
        <dbReference type="SAM" id="Phobius"/>
    </source>
</evidence>
<keyword evidence="4 10" id="KW-0067">ATP-binding</keyword>
<dbReference type="Proteomes" id="UP001056937">
    <property type="component" value="Chromosome 1"/>
</dbReference>